<keyword evidence="2" id="KW-1185">Reference proteome</keyword>
<name>A0A432MBD5_9GAMM</name>
<sequence>MWPFSKSKRTTVEERAALAAAFLLDSLEGVTGGVMLGAVGKEWERTSRDVFRPTAHEVMIFQLHLADRLTRVKARGKNGGLILMGALLPIIAEQVQDGSRQNFHNLYSARSLFYSECRDFTSKEGEPAGGTLFWEFAKIALAVTKQDPEITKMLGVTAMCGDILRGIDRGFEELEVYG</sequence>
<dbReference type="Proteomes" id="UP000274358">
    <property type="component" value="Unassembled WGS sequence"/>
</dbReference>
<comment type="caution">
    <text evidence="1">The sequence shown here is derived from an EMBL/GenBank/DDBJ whole genome shotgun (WGS) entry which is preliminary data.</text>
</comment>
<proteinExistence type="predicted"/>
<gene>
    <name evidence="1" type="ORF">EKH80_03890</name>
</gene>
<accession>A0A432MBD5</accession>
<organism evidence="1 2">
    <name type="scientific">Dyella choica</name>
    <dbReference type="NCBI Taxonomy" id="1927959"/>
    <lineage>
        <taxon>Bacteria</taxon>
        <taxon>Pseudomonadati</taxon>
        <taxon>Pseudomonadota</taxon>
        <taxon>Gammaproteobacteria</taxon>
        <taxon>Lysobacterales</taxon>
        <taxon>Rhodanobacteraceae</taxon>
        <taxon>Dyella</taxon>
    </lineage>
</organism>
<dbReference type="AlphaFoldDB" id="A0A432MBD5"/>
<evidence type="ECO:0000313" key="1">
    <source>
        <dbReference type="EMBL" id="RUL78950.1"/>
    </source>
</evidence>
<dbReference type="EMBL" id="RYYV01000002">
    <property type="protein sequence ID" value="RUL78950.1"/>
    <property type="molecule type" value="Genomic_DNA"/>
</dbReference>
<dbReference type="RefSeq" id="WP_126683407.1">
    <property type="nucleotide sequence ID" value="NZ_RYYV01000002.1"/>
</dbReference>
<evidence type="ECO:0000313" key="2">
    <source>
        <dbReference type="Proteomes" id="UP000274358"/>
    </source>
</evidence>
<dbReference type="OrthoDB" id="9843613at2"/>
<protein>
    <submittedName>
        <fullName evidence="1">Uncharacterized protein</fullName>
    </submittedName>
</protein>
<reference evidence="1 2" key="1">
    <citation type="submission" date="2018-12" db="EMBL/GenBank/DDBJ databases">
        <title>Dyella dinghuensis sp. nov. DHOA06 and Dyella choica sp. nov. 4M-K27, isolated from forest soil.</title>
        <authorList>
            <person name="Qiu L.-H."/>
            <person name="Gao Z.-H."/>
        </authorList>
    </citation>
    <scope>NUCLEOTIDE SEQUENCE [LARGE SCALE GENOMIC DNA]</scope>
    <source>
        <strain evidence="1 2">4M-K27</strain>
    </source>
</reference>